<comment type="caution">
    <text evidence="2">The sequence shown here is derived from an EMBL/GenBank/DDBJ whole genome shotgun (WGS) entry which is preliminary data.</text>
</comment>
<sequence>MTSQAEDNFADQISHSEHLESIETPAGSMELPGAMKWVAGLVRHARKSMMIQQARREAVSRASAAQRAAENCRPYLVRCRNTMKYYPIA</sequence>
<dbReference type="Proteomes" id="UP000254258">
    <property type="component" value="Unassembled WGS sequence"/>
</dbReference>
<dbReference type="EMBL" id="QRBE01000004">
    <property type="protein sequence ID" value="RDS82124.1"/>
    <property type="molecule type" value="Genomic_DNA"/>
</dbReference>
<evidence type="ECO:0000313" key="2">
    <source>
        <dbReference type="EMBL" id="RDS82124.1"/>
    </source>
</evidence>
<gene>
    <name evidence="2" type="ORF">DWU98_08730</name>
</gene>
<keyword evidence="3" id="KW-1185">Reference proteome</keyword>
<protein>
    <submittedName>
        <fullName evidence="2">Uncharacterized protein</fullName>
    </submittedName>
</protein>
<name>A0A370X143_9GAMM</name>
<dbReference type="AlphaFoldDB" id="A0A370X143"/>
<organism evidence="2 3">
    <name type="scientific">Dyella monticola</name>
    <dbReference type="NCBI Taxonomy" id="1927958"/>
    <lineage>
        <taxon>Bacteria</taxon>
        <taxon>Pseudomonadati</taxon>
        <taxon>Pseudomonadota</taxon>
        <taxon>Gammaproteobacteria</taxon>
        <taxon>Lysobacterales</taxon>
        <taxon>Rhodanobacteraceae</taxon>
        <taxon>Dyella</taxon>
    </lineage>
</organism>
<evidence type="ECO:0000256" key="1">
    <source>
        <dbReference type="SAM" id="MobiDB-lite"/>
    </source>
</evidence>
<proteinExistence type="predicted"/>
<feature type="region of interest" description="Disordered" evidence="1">
    <location>
        <begin position="1"/>
        <end position="27"/>
    </location>
</feature>
<evidence type="ECO:0000313" key="3">
    <source>
        <dbReference type="Proteomes" id="UP000254258"/>
    </source>
</evidence>
<reference evidence="2 3" key="1">
    <citation type="submission" date="2018-07" db="EMBL/GenBank/DDBJ databases">
        <title>Dyella monticola sp. nov. and Dyella psychrodurans sp. nov. isolated from monsoon evergreen broad-leaved forest soil of Dinghu Mountain, China.</title>
        <authorList>
            <person name="Gao Z."/>
            <person name="Qiu L."/>
        </authorList>
    </citation>
    <scope>NUCLEOTIDE SEQUENCE [LARGE SCALE GENOMIC DNA]</scope>
    <source>
        <strain evidence="2 3">4G-K06</strain>
    </source>
</reference>
<accession>A0A370X143</accession>